<evidence type="ECO:0008006" key="8">
    <source>
        <dbReference type="Google" id="ProtNLM"/>
    </source>
</evidence>
<evidence type="ECO:0000256" key="3">
    <source>
        <dbReference type="ARBA" id="ARBA00023242"/>
    </source>
</evidence>
<dbReference type="InterPro" id="IPR040661">
    <property type="entry name" value="LZ3wCH"/>
</dbReference>
<dbReference type="Pfam" id="PF03962">
    <property type="entry name" value="Mnd1"/>
    <property type="match status" value="1"/>
</dbReference>
<keyword evidence="2" id="KW-0175">Coiled coil</keyword>
<dbReference type="Pfam" id="PF18517">
    <property type="entry name" value="LZ3wCH"/>
    <property type="match status" value="1"/>
</dbReference>
<dbReference type="EMBL" id="SDOX01000013">
    <property type="protein sequence ID" value="TFJ85415.1"/>
    <property type="molecule type" value="Genomic_DNA"/>
</dbReference>
<accession>A0A4D9D7I4</accession>
<feature type="domain" description="Mnd1 HTH" evidence="4">
    <location>
        <begin position="102"/>
        <end position="160"/>
    </location>
</feature>
<comment type="caution">
    <text evidence="6">The sequence shown here is derived from an EMBL/GenBank/DDBJ whole genome shotgun (WGS) entry which is preliminary data.</text>
</comment>
<sequence>MTYDPEDGRGMVECGGCKSWYRFDCIEKKRGNVVRKAVEVAASSETTQWSCRRDSKSKTMKFGGGTFWDLEEDFGCLNTSHFDLSTMPKRKGMSLEEKRQTILKIYHSTGAVYSLKEMEGLASKQGVVSQSVKDVNQGLVDDGLVEMEKVGASNVFFAFPGKAIASKRTATVNLESEVARLKAHVSTLEEKAAALSTGRQDSEKRRQNMEDYETALALKTKQLEEVQRFKDNDPVKIERLEAQAALCKQGVNRWTDNIFSIKSYLVKKRGMYSKDVDKFLGLTDSFDYVE</sequence>
<dbReference type="OrthoDB" id="273345at2759"/>
<evidence type="ECO:0000313" key="6">
    <source>
        <dbReference type="EMBL" id="TFJ85415.1"/>
    </source>
</evidence>
<keyword evidence="3" id="KW-0539">Nucleus</keyword>
<name>A0A4D9D7I4_9STRA</name>
<dbReference type="Proteomes" id="UP000355283">
    <property type="component" value="Unassembled WGS sequence"/>
</dbReference>
<evidence type="ECO:0000313" key="7">
    <source>
        <dbReference type="Proteomes" id="UP000355283"/>
    </source>
</evidence>
<comment type="subcellular location">
    <subcellularLocation>
        <location evidence="1">Nucleus</location>
    </subcellularLocation>
</comment>
<keyword evidence="7" id="KW-1185">Reference proteome</keyword>
<gene>
    <name evidence="6" type="ORF">NSK_003312</name>
</gene>
<evidence type="ECO:0000256" key="2">
    <source>
        <dbReference type="ARBA" id="ARBA00023054"/>
    </source>
</evidence>
<evidence type="ECO:0000259" key="4">
    <source>
        <dbReference type="Pfam" id="PF03962"/>
    </source>
</evidence>
<evidence type="ECO:0000256" key="1">
    <source>
        <dbReference type="ARBA" id="ARBA00004123"/>
    </source>
</evidence>
<dbReference type="InterPro" id="IPR040453">
    <property type="entry name" value="Mnd1_HTH"/>
</dbReference>
<evidence type="ECO:0000259" key="5">
    <source>
        <dbReference type="Pfam" id="PF18517"/>
    </source>
</evidence>
<dbReference type="GO" id="GO:0005634">
    <property type="term" value="C:nucleus"/>
    <property type="evidence" value="ECO:0007669"/>
    <property type="project" value="UniProtKB-SubCell"/>
</dbReference>
<organism evidence="6 7">
    <name type="scientific">Nannochloropsis salina CCMP1776</name>
    <dbReference type="NCBI Taxonomy" id="1027361"/>
    <lineage>
        <taxon>Eukaryota</taxon>
        <taxon>Sar</taxon>
        <taxon>Stramenopiles</taxon>
        <taxon>Ochrophyta</taxon>
        <taxon>Eustigmatophyceae</taxon>
        <taxon>Eustigmatales</taxon>
        <taxon>Monodopsidaceae</taxon>
        <taxon>Microchloropsis</taxon>
        <taxon>Microchloropsis salina</taxon>
    </lineage>
</organism>
<proteinExistence type="predicted"/>
<feature type="domain" description="Leucine zipper with capping helix" evidence="5">
    <location>
        <begin position="235"/>
        <end position="289"/>
    </location>
</feature>
<dbReference type="AlphaFoldDB" id="A0A4D9D7I4"/>
<protein>
    <recommendedName>
        <fullName evidence="8">Mnd1 HTH domain-containing protein</fullName>
    </recommendedName>
</protein>
<reference evidence="6 7" key="1">
    <citation type="submission" date="2019-01" db="EMBL/GenBank/DDBJ databases">
        <title>Nuclear Genome Assembly of the Microalgal Biofuel strain Nannochloropsis salina CCMP1776.</title>
        <authorList>
            <person name="Hovde B."/>
        </authorList>
    </citation>
    <scope>NUCLEOTIDE SEQUENCE [LARGE SCALE GENOMIC DNA]</scope>
    <source>
        <strain evidence="6 7">CCMP1776</strain>
    </source>
</reference>